<evidence type="ECO:0000313" key="3">
    <source>
        <dbReference type="Proteomes" id="UP000789423"/>
    </source>
</evidence>
<evidence type="ECO:0000259" key="1">
    <source>
        <dbReference type="Pfam" id="PF13524"/>
    </source>
</evidence>
<gene>
    <name evidence="2" type="ORF">BACCIP111899_01993</name>
</gene>
<protein>
    <recommendedName>
        <fullName evidence="1">Spore protein YkvP/CgeB glycosyl transferase-like domain-containing protein</fullName>
    </recommendedName>
</protein>
<dbReference type="Pfam" id="PF13524">
    <property type="entry name" value="Glyco_trans_1_2"/>
    <property type="match status" value="1"/>
</dbReference>
<dbReference type="SUPFAM" id="SSF53756">
    <property type="entry name" value="UDP-Glycosyltransferase/glycogen phosphorylase"/>
    <property type="match status" value="1"/>
</dbReference>
<proteinExistence type="predicted"/>
<dbReference type="Gene3D" id="3.40.50.2000">
    <property type="entry name" value="Glycogen Phosphorylase B"/>
    <property type="match status" value="1"/>
</dbReference>
<feature type="domain" description="Spore protein YkvP/CgeB glycosyl transferase-like" evidence="1">
    <location>
        <begin position="3"/>
        <end position="74"/>
    </location>
</feature>
<accession>A0ABM8YAM9</accession>
<dbReference type="InterPro" id="IPR055259">
    <property type="entry name" value="YkvP/CgeB_Glyco_trans-like"/>
</dbReference>
<dbReference type="Proteomes" id="UP000789423">
    <property type="component" value="Unassembled WGS sequence"/>
</dbReference>
<keyword evidence="3" id="KW-1185">Reference proteome</keyword>
<sequence>MFAYNTLLLAQSSDEILDLCLKPGVHFVEIDENNFMEKANYYLTDDKEREEIGKNGFELVQEKHSTTQQAQQLKEMIHEILKGG</sequence>
<dbReference type="EMBL" id="CAKJTI010000008">
    <property type="protein sequence ID" value="CAG9612815.1"/>
    <property type="molecule type" value="Genomic_DNA"/>
</dbReference>
<evidence type="ECO:0000313" key="2">
    <source>
        <dbReference type="EMBL" id="CAG9612815.1"/>
    </source>
</evidence>
<reference evidence="2 3" key="1">
    <citation type="submission" date="2021-10" db="EMBL/GenBank/DDBJ databases">
        <authorList>
            <person name="Criscuolo A."/>
        </authorList>
    </citation>
    <scope>NUCLEOTIDE SEQUENCE [LARGE SCALE GENOMIC DNA]</scope>
    <source>
        <strain evidence="3">CIP 111899</strain>
    </source>
</reference>
<organism evidence="2 3">
    <name type="scientific">Bacillus rhizoplanae</name>
    <dbReference type="NCBI Taxonomy" id="2880966"/>
    <lineage>
        <taxon>Bacteria</taxon>
        <taxon>Bacillati</taxon>
        <taxon>Bacillota</taxon>
        <taxon>Bacilli</taxon>
        <taxon>Bacillales</taxon>
        <taxon>Bacillaceae</taxon>
        <taxon>Bacillus</taxon>
    </lineage>
</organism>
<dbReference type="RefSeq" id="WP_230574938.1">
    <property type="nucleotide sequence ID" value="NZ_CAKJTI010000008.1"/>
</dbReference>
<name>A0ABM8YAM9_9BACI</name>
<comment type="caution">
    <text evidence="2">The sequence shown here is derived from an EMBL/GenBank/DDBJ whole genome shotgun (WGS) entry which is preliminary data.</text>
</comment>